<sequence length="337" mass="37591">MSKTLLVTGGAGFIASNFIHYLRQHYPDYHIVNVDNMTYAGSVTNLKAIDAENNYDFIEGDIADEQLMNAIFSDYDINGVIHFAAESHVDRSISDVKTFIESNVLGTAVLLQAAREAWTKAGEVDKRRFHHVSTDEVYGALDLDEQVTFNEQTPLDPRNPYSASKAGADMLVRSFGLTYGMDVVISSSSNNYGPGQHAEKLIPTVITKALASKPVPIYGDGQNVRDWLYVMDHCEALDLVFHSGKTLEKYNVGGGNEQTNLALAKMICELVDAFKPGIHSCQDLITFTGDRAGHDRRYAIDDRKIKHALGWQPSTSFKTGLYNTVKWYVDQWEHVTR</sequence>
<dbReference type="Gene3D" id="3.90.25.10">
    <property type="entry name" value="UDP-galactose 4-epimerase, domain 1"/>
    <property type="match status" value="1"/>
</dbReference>
<comment type="cofactor">
    <cofactor evidence="2 8">
        <name>NAD(+)</name>
        <dbReference type="ChEBI" id="CHEBI:57540"/>
    </cofactor>
</comment>
<dbReference type="InterPro" id="IPR036291">
    <property type="entry name" value="NAD(P)-bd_dom_sf"/>
</dbReference>
<dbReference type="EMBL" id="JBHTGR010000055">
    <property type="protein sequence ID" value="MFC7747720.1"/>
    <property type="molecule type" value="Genomic_DNA"/>
</dbReference>
<keyword evidence="6" id="KW-0520">NAD</keyword>
<evidence type="ECO:0000256" key="3">
    <source>
        <dbReference type="ARBA" id="ARBA00008178"/>
    </source>
</evidence>
<evidence type="ECO:0000256" key="6">
    <source>
        <dbReference type="ARBA" id="ARBA00023027"/>
    </source>
</evidence>
<evidence type="ECO:0000256" key="4">
    <source>
        <dbReference type="ARBA" id="ARBA00011990"/>
    </source>
</evidence>
<proteinExistence type="inferred from homology"/>
<dbReference type="Gene3D" id="3.40.50.720">
    <property type="entry name" value="NAD(P)-binding Rossmann-like Domain"/>
    <property type="match status" value="1"/>
</dbReference>
<evidence type="ECO:0000256" key="2">
    <source>
        <dbReference type="ARBA" id="ARBA00001911"/>
    </source>
</evidence>
<gene>
    <name evidence="10" type="primary">rfbB</name>
    <name evidence="10" type="ORF">ACFQU8_11040</name>
</gene>
<comment type="caution">
    <text evidence="10">The sequence shown here is derived from an EMBL/GenBank/DDBJ whole genome shotgun (WGS) entry which is preliminary data.</text>
</comment>
<dbReference type="SUPFAM" id="SSF51735">
    <property type="entry name" value="NAD(P)-binding Rossmann-fold domains"/>
    <property type="match status" value="1"/>
</dbReference>
<evidence type="ECO:0000256" key="1">
    <source>
        <dbReference type="ARBA" id="ARBA00001539"/>
    </source>
</evidence>
<evidence type="ECO:0000313" key="11">
    <source>
        <dbReference type="Proteomes" id="UP001596620"/>
    </source>
</evidence>
<dbReference type="InterPro" id="IPR005888">
    <property type="entry name" value="dTDP_Gluc_deHydtase"/>
</dbReference>
<dbReference type="InterPro" id="IPR016040">
    <property type="entry name" value="NAD(P)-bd_dom"/>
</dbReference>
<evidence type="ECO:0000256" key="7">
    <source>
        <dbReference type="ARBA" id="ARBA00023239"/>
    </source>
</evidence>
<accession>A0ABW2UWX9</accession>
<dbReference type="GO" id="GO:0008460">
    <property type="term" value="F:dTDP-glucose 4,6-dehydratase activity"/>
    <property type="evidence" value="ECO:0007669"/>
    <property type="project" value="UniProtKB-EC"/>
</dbReference>
<dbReference type="CDD" id="cd05246">
    <property type="entry name" value="dTDP_GD_SDR_e"/>
    <property type="match status" value="1"/>
</dbReference>
<organism evidence="10 11">
    <name type="scientific">Lentibacillus kimchii</name>
    <dbReference type="NCBI Taxonomy" id="1542911"/>
    <lineage>
        <taxon>Bacteria</taxon>
        <taxon>Bacillati</taxon>
        <taxon>Bacillota</taxon>
        <taxon>Bacilli</taxon>
        <taxon>Bacillales</taxon>
        <taxon>Bacillaceae</taxon>
        <taxon>Lentibacillus</taxon>
    </lineage>
</organism>
<dbReference type="RefSeq" id="WP_382359922.1">
    <property type="nucleotide sequence ID" value="NZ_JBHTGR010000055.1"/>
</dbReference>
<evidence type="ECO:0000256" key="8">
    <source>
        <dbReference type="RuleBase" id="RU004473"/>
    </source>
</evidence>
<dbReference type="NCBIfam" id="TIGR01181">
    <property type="entry name" value="dTDP_gluc_dehyt"/>
    <property type="match status" value="1"/>
</dbReference>
<keyword evidence="7 8" id="KW-0456">Lyase</keyword>
<keyword evidence="11" id="KW-1185">Reference proteome</keyword>
<comment type="catalytic activity">
    <reaction evidence="1 8">
        <text>dTDP-alpha-D-glucose = dTDP-4-dehydro-6-deoxy-alpha-D-glucose + H2O</text>
        <dbReference type="Rhea" id="RHEA:17221"/>
        <dbReference type="ChEBI" id="CHEBI:15377"/>
        <dbReference type="ChEBI" id="CHEBI:57477"/>
        <dbReference type="ChEBI" id="CHEBI:57649"/>
        <dbReference type="EC" id="4.2.1.46"/>
    </reaction>
</comment>
<evidence type="ECO:0000313" key="10">
    <source>
        <dbReference type="EMBL" id="MFC7747720.1"/>
    </source>
</evidence>
<evidence type="ECO:0000256" key="5">
    <source>
        <dbReference type="ARBA" id="ARBA00016977"/>
    </source>
</evidence>
<reference evidence="11" key="1">
    <citation type="journal article" date="2019" name="Int. J. Syst. Evol. Microbiol.">
        <title>The Global Catalogue of Microorganisms (GCM) 10K type strain sequencing project: providing services to taxonomists for standard genome sequencing and annotation.</title>
        <authorList>
            <consortium name="The Broad Institute Genomics Platform"/>
            <consortium name="The Broad Institute Genome Sequencing Center for Infectious Disease"/>
            <person name="Wu L."/>
            <person name="Ma J."/>
        </authorList>
    </citation>
    <scope>NUCLEOTIDE SEQUENCE [LARGE SCALE GENOMIC DNA]</scope>
    <source>
        <strain evidence="11">JCM 30234</strain>
    </source>
</reference>
<evidence type="ECO:0000259" key="9">
    <source>
        <dbReference type="Pfam" id="PF16363"/>
    </source>
</evidence>
<dbReference type="EC" id="4.2.1.46" evidence="4 8"/>
<name>A0ABW2UWX9_9BACI</name>
<dbReference type="PANTHER" id="PTHR43000">
    <property type="entry name" value="DTDP-D-GLUCOSE 4,6-DEHYDRATASE-RELATED"/>
    <property type="match status" value="1"/>
</dbReference>
<comment type="similarity">
    <text evidence="3 8">Belongs to the NAD(P)-dependent epimerase/dehydratase family. dTDP-glucose dehydratase subfamily.</text>
</comment>
<dbReference type="Pfam" id="PF16363">
    <property type="entry name" value="GDP_Man_Dehyd"/>
    <property type="match status" value="1"/>
</dbReference>
<protein>
    <recommendedName>
        <fullName evidence="5 8">dTDP-glucose 4,6-dehydratase</fullName>
        <ecNumber evidence="4 8">4.2.1.46</ecNumber>
    </recommendedName>
</protein>
<feature type="domain" description="NAD(P)-binding" evidence="9">
    <location>
        <begin position="6"/>
        <end position="322"/>
    </location>
</feature>
<dbReference type="Proteomes" id="UP001596620">
    <property type="component" value="Unassembled WGS sequence"/>
</dbReference>